<sequence>MLNLLLAFLGKVFFVPLEFVKQKFRGLHKYLPWSHWAGRMIKGREGGFALGAAAYFNNQLRASCGYYLSDKRGWMIVFPQEWSPSLVNTSRVIQPSTNLYKQHDHSIFNCLYAAHRVRTPATSSHHRTHQMRHFSTGLNDPMGSRIPPLVLFNRHHQKPPQGVKAY</sequence>
<dbReference type="InParanoid" id="A0A0D8JV57"/>
<dbReference type="GeneID" id="24165096"/>
<organism evidence="1 2">
    <name type="scientific">Coccidioides immitis (strain RS)</name>
    <name type="common">Valley fever fungus</name>
    <dbReference type="NCBI Taxonomy" id="246410"/>
    <lineage>
        <taxon>Eukaryota</taxon>
        <taxon>Fungi</taxon>
        <taxon>Dikarya</taxon>
        <taxon>Ascomycota</taxon>
        <taxon>Pezizomycotina</taxon>
        <taxon>Eurotiomycetes</taxon>
        <taxon>Eurotiomycetidae</taxon>
        <taxon>Onygenales</taxon>
        <taxon>Onygenaceae</taxon>
        <taxon>Coccidioides</taxon>
    </lineage>
</organism>
<reference evidence="2" key="1">
    <citation type="journal article" date="2009" name="Genome Res.">
        <title>Comparative genomic analyses of the human fungal pathogens Coccidioides and their relatives.</title>
        <authorList>
            <person name="Sharpton T.J."/>
            <person name="Stajich J.E."/>
            <person name="Rounsley S.D."/>
            <person name="Gardner M.J."/>
            <person name="Wortman J.R."/>
            <person name="Jordar V.S."/>
            <person name="Maiti R."/>
            <person name="Kodira C.D."/>
            <person name="Neafsey D.E."/>
            <person name="Zeng Q."/>
            <person name="Hung C.-Y."/>
            <person name="McMahan C."/>
            <person name="Muszewska A."/>
            <person name="Grynberg M."/>
            <person name="Mandel M.A."/>
            <person name="Kellner E.M."/>
            <person name="Barker B.M."/>
            <person name="Galgiani J.N."/>
            <person name="Orbach M.J."/>
            <person name="Kirkland T.N."/>
            <person name="Cole G.T."/>
            <person name="Henn M.R."/>
            <person name="Birren B.W."/>
            <person name="Taylor J.W."/>
        </authorList>
    </citation>
    <scope>NUCLEOTIDE SEQUENCE [LARGE SCALE GENOMIC DNA]</scope>
    <source>
        <strain evidence="2">RS</strain>
    </source>
</reference>
<keyword evidence="2" id="KW-1185">Reference proteome</keyword>
<gene>
    <name evidence="1" type="ORF">CIMG_13469</name>
</gene>
<name>A0A0D8JV57_COCIM</name>
<dbReference type="EMBL" id="GG704914">
    <property type="protein sequence ID" value="KJF61177.1"/>
    <property type="molecule type" value="Genomic_DNA"/>
</dbReference>
<evidence type="ECO:0000313" key="2">
    <source>
        <dbReference type="Proteomes" id="UP000001261"/>
    </source>
</evidence>
<reference evidence="2" key="2">
    <citation type="journal article" date="2010" name="Genome Res.">
        <title>Population genomic sequencing of Coccidioides fungi reveals recent hybridization and transposon control.</title>
        <authorList>
            <person name="Neafsey D.E."/>
            <person name="Barker B.M."/>
            <person name="Sharpton T.J."/>
            <person name="Stajich J.E."/>
            <person name="Park D.J."/>
            <person name="Whiston E."/>
            <person name="Hung C.-Y."/>
            <person name="McMahan C."/>
            <person name="White J."/>
            <person name="Sykes S."/>
            <person name="Heiman D."/>
            <person name="Young S."/>
            <person name="Zeng Q."/>
            <person name="Abouelleil A."/>
            <person name="Aftuck L."/>
            <person name="Bessette D."/>
            <person name="Brown A."/>
            <person name="FitzGerald M."/>
            <person name="Lui A."/>
            <person name="Macdonald J.P."/>
            <person name="Priest M."/>
            <person name="Orbach M.J."/>
            <person name="Galgiani J.N."/>
            <person name="Kirkland T.N."/>
            <person name="Cole G.T."/>
            <person name="Birren B.W."/>
            <person name="Henn M.R."/>
            <person name="Taylor J.W."/>
            <person name="Rounsley S.D."/>
        </authorList>
    </citation>
    <scope>GENOME REANNOTATION</scope>
    <source>
        <strain evidence="2">RS</strain>
    </source>
</reference>
<evidence type="ECO:0000313" key="1">
    <source>
        <dbReference type="EMBL" id="KJF61177.1"/>
    </source>
</evidence>
<dbReference type="RefSeq" id="XP_004446237.1">
    <property type="nucleotide sequence ID" value="XM_004446180.1"/>
</dbReference>
<accession>A0A0D8JV57</accession>
<dbReference type="AlphaFoldDB" id="A0A0D8JV57"/>
<protein>
    <submittedName>
        <fullName evidence="1">Uncharacterized protein</fullName>
    </submittedName>
</protein>
<dbReference type="KEGG" id="cim:CIMG_13469"/>
<proteinExistence type="predicted"/>
<dbReference type="Proteomes" id="UP000001261">
    <property type="component" value="Unassembled WGS sequence"/>
</dbReference>
<dbReference type="VEuPathDB" id="FungiDB:CIMG_13469"/>